<proteinExistence type="predicted"/>
<gene>
    <name evidence="2" type="ORF">VNO77_31705</name>
</gene>
<feature type="compositionally biased region" description="Polar residues" evidence="1">
    <location>
        <begin position="38"/>
        <end position="47"/>
    </location>
</feature>
<organism evidence="2 3">
    <name type="scientific">Canavalia gladiata</name>
    <name type="common">Sword bean</name>
    <name type="synonym">Dolichos gladiatus</name>
    <dbReference type="NCBI Taxonomy" id="3824"/>
    <lineage>
        <taxon>Eukaryota</taxon>
        <taxon>Viridiplantae</taxon>
        <taxon>Streptophyta</taxon>
        <taxon>Embryophyta</taxon>
        <taxon>Tracheophyta</taxon>
        <taxon>Spermatophyta</taxon>
        <taxon>Magnoliopsida</taxon>
        <taxon>eudicotyledons</taxon>
        <taxon>Gunneridae</taxon>
        <taxon>Pentapetalae</taxon>
        <taxon>rosids</taxon>
        <taxon>fabids</taxon>
        <taxon>Fabales</taxon>
        <taxon>Fabaceae</taxon>
        <taxon>Papilionoideae</taxon>
        <taxon>50 kb inversion clade</taxon>
        <taxon>NPAAA clade</taxon>
        <taxon>indigoferoid/millettioid clade</taxon>
        <taxon>Phaseoleae</taxon>
        <taxon>Canavalia</taxon>
    </lineage>
</organism>
<keyword evidence="3" id="KW-1185">Reference proteome</keyword>
<dbReference type="EMBL" id="JAYMYQ010000007">
    <property type="protein sequence ID" value="KAK7321248.1"/>
    <property type="molecule type" value="Genomic_DNA"/>
</dbReference>
<feature type="region of interest" description="Disordered" evidence="1">
    <location>
        <begin position="1"/>
        <end position="97"/>
    </location>
</feature>
<name>A0AAN9KT10_CANGL</name>
<evidence type="ECO:0000313" key="3">
    <source>
        <dbReference type="Proteomes" id="UP001367508"/>
    </source>
</evidence>
<evidence type="ECO:0000256" key="1">
    <source>
        <dbReference type="SAM" id="MobiDB-lite"/>
    </source>
</evidence>
<accession>A0AAN9KT10</accession>
<comment type="caution">
    <text evidence="2">The sequence shown here is derived from an EMBL/GenBank/DDBJ whole genome shotgun (WGS) entry which is preliminary data.</text>
</comment>
<protein>
    <submittedName>
        <fullName evidence="2">Uncharacterized protein</fullName>
    </submittedName>
</protein>
<sequence length="156" mass="15988">MDVEAVQSRGGKKKKGSKVEDAAGGLEGQSVGHAPTHVGSSFGTAMSTVGPADLHSIAAKQGVRPAEVPSGAGEQGVGPADVPSGAGDQGVGPPDDNMLKCEIASLDKHTGAFLVGMDYHKDLAAFILQVLFIYNSGQPNSTKRKHENVPFHSGTK</sequence>
<reference evidence="2 3" key="1">
    <citation type="submission" date="2024-01" db="EMBL/GenBank/DDBJ databases">
        <title>The genomes of 5 underutilized Papilionoideae crops provide insights into root nodulation and disease resistanc.</title>
        <authorList>
            <person name="Jiang F."/>
        </authorList>
    </citation>
    <scope>NUCLEOTIDE SEQUENCE [LARGE SCALE GENOMIC DNA]</scope>
    <source>
        <strain evidence="2">LVBAO_FW01</strain>
        <tissue evidence="2">Leaves</tissue>
    </source>
</reference>
<dbReference type="AlphaFoldDB" id="A0AAN9KT10"/>
<dbReference type="Proteomes" id="UP001367508">
    <property type="component" value="Unassembled WGS sequence"/>
</dbReference>
<evidence type="ECO:0000313" key="2">
    <source>
        <dbReference type="EMBL" id="KAK7321248.1"/>
    </source>
</evidence>